<proteinExistence type="predicted"/>
<dbReference type="InterPro" id="IPR036097">
    <property type="entry name" value="HisK_dim/P_sf"/>
</dbReference>
<dbReference type="InterPro" id="IPR036890">
    <property type="entry name" value="HATPase_C_sf"/>
</dbReference>
<dbReference type="Pfam" id="PF02518">
    <property type="entry name" value="HATPase_c"/>
    <property type="match status" value="1"/>
</dbReference>
<dbReference type="PROSITE" id="PS50113">
    <property type="entry name" value="PAC"/>
    <property type="match status" value="1"/>
</dbReference>
<evidence type="ECO:0000313" key="13">
    <source>
        <dbReference type="Proteomes" id="UP000737171"/>
    </source>
</evidence>
<dbReference type="Gene3D" id="3.40.50.2300">
    <property type="match status" value="1"/>
</dbReference>
<dbReference type="InterPro" id="IPR033414">
    <property type="entry name" value="Sensor_dom"/>
</dbReference>
<dbReference type="InterPro" id="IPR003661">
    <property type="entry name" value="HisK_dim/P_dom"/>
</dbReference>
<dbReference type="CDD" id="cd00082">
    <property type="entry name" value="HisKA"/>
    <property type="match status" value="1"/>
</dbReference>
<feature type="domain" description="Response regulatory" evidence="10">
    <location>
        <begin position="661"/>
        <end position="778"/>
    </location>
</feature>
<dbReference type="Gene3D" id="1.10.287.130">
    <property type="match status" value="1"/>
</dbReference>
<dbReference type="PROSITE" id="PS50109">
    <property type="entry name" value="HIS_KIN"/>
    <property type="match status" value="1"/>
</dbReference>
<comment type="catalytic activity">
    <reaction evidence="1">
        <text>ATP + protein L-histidine = ADP + protein N-phospho-L-histidine.</text>
        <dbReference type="EC" id="2.7.13.3"/>
    </reaction>
</comment>
<keyword evidence="7" id="KW-0175">Coiled coil</keyword>
<dbReference type="PANTHER" id="PTHR43047:SF72">
    <property type="entry name" value="OSMOSENSING HISTIDINE PROTEIN KINASE SLN1"/>
    <property type="match status" value="1"/>
</dbReference>
<evidence type="ECO:0000259" key="11">
    <source>
        <dbReference type="PROSITE" id="PS50113"/>
    </source>
</evidence>
<dbReference type="PRINTS" id="PR00344">
    <property type="entry name" value="BCTRLSENSOR"/>
</dbReference>
<dbReference type="SMART" id="SM00388">
    <property type="entry name" value="HisKA"/>
    <property type="match status" value="1"/>
</dbReference>
<evidence type="ECO:0000256" key="4">
    <source>
        <dbReference type="ARBA" id="ARBA00022679"/>
    </source>
</evidence>
<protein>
    <recommendedName>
        <fullName evidence="2">histidine kinase</fullName>
        <ecNumber evidence="2">2.7.13.3</ecNumber>
    </recommendedName>
</protein>
<dbReference type="SMART" id="SM00086">
    <property type="entry name" value="PAC"/>
    <property type="match status" value="1"/>
</dbReference>
<dbReference type="Proteomes" id="UP000737171">
    <property type="component" value="Unassembled WGS sequence"/>
</dbReference>
<feature type="transmembrane region" description="Helical" evidence="8">
    <location>
        <begin position="20"/>
        <end position="42"/>
    </location>
</feature>
<dbReference type="RefSeq" id="WP_173123749.1">
    <property type="nucleotide sequence ID" value="NZ_JABRWJ010000004.1"/>
</dbReference>
<dbReference type="InterPro" id="IPR001789">
    <property type="entry name" value="Sig_transdc_resp-reg_receiver"/>
</dbReference>
<sequence length="783" mass="86955">MRWLPLRQGLLHGNGLARRVLVYVVLFSSAITGLITAAELYAGYRRDLRAIDSAFEFVGANYLPSLTNSVWNVDDIQVQSQLDALVSLPDVEYIAILEDGHTRWHAGRAVSLRTREMTVPLVRGSAGVAQAIGQLRIVASVDRVLGRVWARLAEVLLANAVKTMLVAGFLLVCFQVLVTQHLAKVARFLRSVDLQDPALQARPLELDRRQHGRWRPDILDTVVEATNSLLRSLFEVRQRLVLSQAELADSEAQLRMGLEAAGAGLWDWDIANARLYLGPDCLRILGREASAEAAGPRQHDYAYWEAQIHPEDLQPARAAVRRHFEDRRIEARFTVEVRMRNDAGEWRWMAWRGRLVERDARGVPQRAMGTLADIHQRKQAESAVLEVNRQLEARVRERTQALEQARDEAERASQAKSEFLSRMSHELRTPMNAILGFAQLLNLSGADAKLQRWSGEIQHAGEHLLKLIDELLDLSRIEVGKLQVHLDPVRLAPLLNETVGIVQAALPRQKVQFELQLEPTLPAVSADPLRLKQILVNLLSNAVKYTPGGGRIVIGAQGRPDGRVRVSVTDQGLGIPQDMLDRLFQPFERLGREETSIEGTGVGLSLSKRLAELMGCELGVNSVEGRGSTFWIDLLPAAPGVDLPVEEVAAAATREPQRAMRVLYVEDNPTNRVLMQAFFQTQPAWELTLAEDGERGLRAAHAEAPDAILLDLHLPGIDGYEVLRALREAPDTAGIPVIALTADAKPDERERGLLAGFVQYITKPVKFGELASALDRLAAEMEP</sequence>
<evidence type="ECO:0000256" key="7">
    <source>
        <dbReference type="SAM" id="Coils"/>
    </source>
</evidence>
<evidence type="ECO:0000259" key="9">
    <source>
        <dbReference type="PROSITE" id="PS50109"/>
    </source>
</evidence>
<keyword evidence="8" id="KW-1133">Transmembrane helix</keyword>
<accession>A0ABX2EI24</accession>
<keyword evidence="4" id="KW-0808">Transferase</keyword>
<feature type="coiled-coil region" evidence="7">
    <location>
        <begin position="388"/>
        <end position="422"/>
    </location>
</feature>
<dbReference type="InterPro" id="IPR011006">
    <property type="entry name" value="CheY-like_superfamily"/>
</dbReference>
<feature type="transmembrane region" description="Helical" evidence="8">
    <location>
        <begin position="155"/>
        <end position="178"/>
    </location>
</feature>
<dbReference type="SUPFAM" id="SSF52172">
    <property type="entry name" value="CheY-like"/>
    <property type="match status" value="1"/>
</dbReference>
<dbReference type="Pfam" id="PF00072">
    <property type="entry name" value="Response_reg"/>
    <property type="match status" value="1"/>
</dbReference>
<dbReference type="NCBIfam" id="TIGR00229">
    <property type="entry name" value="sensory_box"/>
    <property type="match status" value="1"/>
</dbReference>
<dbReference type="CDD" id="cd00130">
    <property type="entry name" value="PAS"/>
    <property type="match status" value="1"/>
</dbReference>
<dbReference type="InterPro" id="IPR035965">
    <property type="entry name" value="PAS-like_dom_sf"/>
</dbReference>
<feature type="domain" description="PAC" evidence="11">
    <location>
        <begin position="333"/>
        <end position="386"/>
    </location>
</feature>
<keyword evidence="8" id="KW-0812">Transmembrane</keyword>
<dbReference type="Pfam" id="PF08447">
    <property type="entry name" value="PAS_3"/>
    <property type="match status" value="1"/>
</dbReference>
<reference evidence="12 13" key="1">
    <citation type="submission" date="2020-05" db="EMBL/GenBank/DDBJ databases">
        <title>Aquincola sp. isolate from soil.</title>
        <authorList>
            <person name="Han J."/>
            <person name="Kim D.-U."/>
        </authorList>
    </citation>
    <scope>NUCLEOTIDE SEQUENCE [LARGE SCALE GENOMIC DNA]</scope>
    <source>
        <strain evidence="12 13">S2</strain>
    </source>
</reference>
<comment type="caution">
    <text evidence="12">The sequence shown here is derived from an EMBL/GenBank/DDBJ whole genome shotgun (WGS) entry which is preliminary data.</text>
</comment>
<gene>
    <name evidence="12" type="ORF">HLB44_14805</name>
</gene>
<evidence type="ECO:0000256" key="5">
    <source>
        <dbReference type="ARBA" id="ARBA00022777"/>
    </source>
</evidence>
<evidence type="ECO:0000256" key="3">
    <source>
        <dbReference type="ARBA" id="ARBA00022553"/>
    </source>
</evidence>
<dbReference type="EMBL" id="JABRWJ010000004">
    <property type="protein sequence ID" value="NRF68260.1"/>
    <property type="molecule type" value="Genomic_DNA"/>
</dbReference>
<name>A0ABX2EI24_9BURK</name>
<dbReference type="InterPro" id="IPR005467">
    <property type="entry name" value="His_kinase_dom"/>
</dbReference>
<dbReference type="CDD" id="cd16922">
    <property type="entry name" value="HATPase_EvgS-ArcB-TorS-like"/>
    <property type="match status" value="1"/>
</dbReference>
<feature type="modified residue" description="4-aspartylphosphate" evidence="6">
    <location>
        <position position="711"/>
    </location>
</feature>
<dbReference type="SUPFAM" id="SSF47384">
    <property type="entry name" value="Homodimeric domain of signal transducing histidine kinase"/>
    <property type="match status" value="1"/>
</dbReference>
<keyword evidence="13" id="KW-1185">Reference proteome</keyword>
<evidence type="ECO:0000256" key="6">
    <source>
        <dbReference type="PROSITE-ProRule" id="PRU00169"/>
    </source>
</evidence>
<feature type="domain" description="Histidine kinase" evidence="9">
    <location>
        <begin position="422"/>
        <end position="638"/>
    </location>
</feature>
<evidence type="ECO:0000313" key="12">
    <source>
        <dbReference type="EMBL" id="NRF68260.1"/>
    </source>
</evidence>
<dbReference type="InterPro" id="IPR004358">
    <property type="entry name" value="Sig_transdc_His_kin-like_C"/>
</dbReference>
<dbReference type="SMART" id="SM00448">
    <property type="entry name" value="REC"/>
    <property type="match status" value="1"/>
</dbReference>
<dbReference type="InterPro" id="IPR013655">
    <property type="entry name" value="PAS_fold_3"/>
</dbReference>
<organism evidence="12 13">
    <name type="scientific">Pseudaquabacterium terrae</name>
    <dbReference type="NCBI Taxonomy" id="2732868"/>
    <lineage>
        <taxon>Bacteria</taxon>
        <taxon>Pseudomonadati</taxon>
        <taxon>Pseudomonadota</taxon>
        <taxon>Betaproteobacteria</taxon>
        <taxon>Burkholderiales</taxon>
        <taxon>Sphaerotilaceae</taxon>
        <taxon>Pseudaquabacterium</taxon>
    </lineage>
</organism>
<dbReference type="SUPFAM" id="SSF55874">
    <property type="entry name" value="ATPase domain of HSP90 chaperone/DNA topoisomerase II/histidine kinase"/>
    <property type="match status" value="1"/>
</dbReference>
<dbReference type="Gene3D" id="3.30.565.10">
    <property type="entry name" value="Histidine kinase-like ATPase, C-terminal domain"/>
    <property type="match status" value="1"/>
</dbReference>
<evidence type="ECO:0000256" key="1">
    <source>
        <dbReference type="ARBA" id="ARBA00000085"/>
    </source>
</evidence>
<dbReference type="Gene3D" id="3.30.450.20">
    <property type="entry name" value="PAS domain"/>
    <property type="match status" value="1"/>
</dbReference>
<dbReference type="EC" id="2.7.13.3" evidence="2"/>
<dbReference type="InterPro" id="IPR000700">
    <property type="entry name" value="PAS-assoc_C"/>
</dbReference>
<dbReference type="SUPFAM" id="SSF55785">
    <property type="entry name" value="PYP-like sensor domain (PAS domain)"/>
    <property type="match status" value="1"/>
</dbReference>
<dbReference type="Pfam" id="PF17149">
    <property type="entry name" value="CHASE5"/>
    <property type="match status" value="1"/>
</dbReference>
<keyword evidence="8" id="KW-0472">Membrane</keyword>
<dbReference type="PANTHER" id="PTHR43047">
    <property type="entry name" value="TWO-COMPONENT HISTIDINE PROTEIN KINASE"/>
    <property type="match status" value="1"/>
</dbReference>
<dbReference type="Pfam" id="PF00512">
    <property type="entry name" value="HisKA"/>
    <property type="match status" value="1"/>
</dbReference>
<evidence type="ECO:0000259" key="10">
    <source>
        <dbReference type="PROSITE" id="PS50110"/>
    </source>
</evidence>
<keyword evidence="5" id="KW-0418">Kinase</keyword>
<dbReference type="SMART" id="SM00387">
    <property type="entry name" value="HATPase_c"/>
    <property type="match status" value="1"/>
</dbReference>
<dbReference type="PROSITE" id="PS50110">
    <property type="entry name" value="RESPONSE_REGULATORY"/>
    <property type="match status" value="1"/>
</dbReference>
<dbReference type="InterPro" id="IPR003594">
    <property type="entry name" value="HATPase_dom"/>
</dbReference>
<evidence type="ECO:0000256" key="2">
    <source>
        <dbReference type="ARBA" id="ARBA00012438"/>
    </source>
</evidence>
<dbReference type="InterPro" id="IPR001610">
    <property type="entry name" value="PAC"/>
</dbReference>
<keyword evidence="3 6" id="KW-0597">Phosphoprotein</keyword>
<dbReference type="InterPro" id="IPR000014">
    <property type="entry name" value="PAS"/>
</dbReference>
<evidence type="ECO:0000256" key="8">
    <source>
        <dbReference type="SAM" id="Phobius"/>
    </source>
</evidence>